<keyword evidence="4" id="KW-0804">Transcription</keyword>
<dbReference type="CDD" id="cd08432">
    <property type="entry name" value="PBP2_GcdR_TrpI_HvrB_AmpR_like"/>
    <property type="match status" value="1"/>
</dbReference>
<gene>
    <name evidence="6" type="ORF">H4O11_02830</name>
</gene>
<keyword evidence="3" id="KW-0238">DNA-binding</keyword>
<evidence type="ECO:0000256" key="3">
    <source>
        <dbReference type="ARBA" id="ARBA00023125"/>
    </source>
</evidence>
<dbReference type="Gene3D" id="3.40.190.10">
    <property type="entry name" value="Periplasmic binding protein-like II"/>
    <property type="match status" value="2"/>
</dbReference>
<name>A0A7W3FJJ5_9GAMM</name>
<dbReference type="Gene3D" id="1.10.10.10">
    <property type="entry name" value="Winged helix-like DNA-binding domain superfamily/Winged helix DNA-binding domain"/>
    <property type="match status" value="1"/>
</dbReference>
<dbReference type="AlphaFoldDB" id="A0A7W3FJJ5"/>
<dbReference type="InterPro" id="IPR036390">
    <property type="entry name" value="WH_DNA-bd_sf"/>
</dbReference>
<dbReference type="GO" id="GO:0043565">
    <property type="term" value="F:sequence-specific DNA binding"/>
    <property type="evidence" value="ECO:0007669"/>
    <property type="project" value="TreeGrafter"/>
</dbReference>
<dbReference type="InterPro" id="IPR000847">
    <property type="entry name" value="LysR_HTH_N"/>
</dbReference>
<comment type="similarity">
    <text evidence="1">Belongs to the LysR transcriptional regulatory family.</text>
</comment>
<reference evidence="6 7" key="1">
    <citation type="submission" date="2020-08" db="EMBL/GenBank/DDBJ databases">
        <title>Stenotrophomonas tumulicola JCM 30961.</title>
        <authorList>
            <person name="Deng Y."/>
        </authorList>
    </citation>
    <scope>NUCLEOTIDE SEQUENCE [LARGE SCALE GENOMIC DNA]</scope>
    <source>
        <strain evidence="6 7">JCM 30961</strain>
    </source>
</reference>
<dbReference type="InterPro" id="IPR036388">
    <property type="entry name" value="WH-like_DNA-bd_sf"/>
</dbReference>
<dbReference type="InterPro" id="IPR058163">
    <property type="entry name" value="LysR-type_TF_proteobact-type"/>
</dbReference>
<evidence type="ECO:0000256" key="2">
    <source>
        <dbReference type="ARBA" id="ARBA00023015"/>
    </source>
</evidence>
<evidence type="ECO:0000313" key="6">
    <source>
        <dbReference type="EMBL" id="MBA8680739.1"/>
    </source>
</evidence>
<dbReference type="Pfam" id="PF03466">
    <property type="entry name" value="LysR_substrate"/>
    <property type="match status" value="1"/>
</dbReference>
<evidence type="ECO:0000313" key="7">
    <source>
        <dbReference type="Proteomes" id="UP000547058"/>
    </source>
</evidence>
<proteinExistence type="inferred from homology"/>
<sequence length="301" mass="32686">MKTLPLNALRAFALICAHGGVRAAARELGIAHSSVSRHLGELEAWMGVPLYERDSASWTPTRQGAELGRRLLVQFQDMAAAVAATREARSAFSVTMSVAPSFAARWLLPRLPALERAHPRIELSVMVGQGFDPLSEGIDLAVRMGSGPWPRLHCEPLMDDTLFPVASPAFWQATGAAGEPASLLDLRLLHDRDPVAGWERWQREHGPAGLPMQHGPRLASSDLVLRAAELGQGIALARGRLAEDALARGALVRPFGEREVRLPDAYWIVCPDSTGTTRRHALKTVVEWLKSQAAYPSGEPG</sequence>
<dbReference type="PANTHER" id="PTHR30537">
    <property type="entry name" value="HTH-TYPE TRANSCRIPTIONAL REGULATOR"/>
    <property type="match status" value="1"/>
</dbReference>
<dbReference type="InterPro" id="IPR005119">
    <property type="entry name" value="LysR_subst-bd"/>
</dbReference>
<dbReference type="Pfam" id="PF00126">
    <property type="entry name" value="HTH_1"/>
    <property type="match status" value="1"/>
</dbReference>
<feature type="domain" description="HTH lysR-type" evidence="5">
    <location>
        <begin position="4"/>
        <end position="61"/>
    </location>
</feature>
<keyword evidence="7" id="KW-1185">Reference proteome</keyword>
<evidence type="ECO:0000256" key="4">
    <source>
        <dbReference type="ARBA" id="ARBA00023163"/>
    </source>
</evidence>
<evidence type="ECO:0000259" key="5">
    <source>
        <dbReference type="PROSITE" id="PS50931"/>
    </source>
</evidence>
<keyword evidence="2" id="KW-0805">Transcription regulation</keyword>
<dbReference type="EMBL" id="JACGXS010000001">
    <property type="protein sequence ID" value="MBA8680739.1"/>
    <property type="molecule type" value="Genomic_DNA"/>
</dbReference>
<protein>
    <submittedName>
        <fullName evidence="6">LysR family transcriptional regulator</fullName>
    </submittedName>
</protein>
<dbReference type="Proteomes" id="UP000547058">
    <property type="component" value="Unassembled WGS sequence"/>
</dbReference>
<comment type="caution">
    <text evidence="6">The sequence shown here is derived from an EMBL/GenBank/DDBJ whole genome shotgun (WGS) entry which is preliminary data.</text>
</comment>
<dbReference type="GO" id="GO:0006351">
    <property type="term" value="P:DNA-templated transcription"/>
    <property type="evidence" value="ECO:0007669"/>
    <property type="project" value="TreeGrafter"/>
</dbReference>
<dbReference type="PANTHER" id="PTHR30537:SF79">
    <property type="entry name" value="TRANSCRIPTIONAL REGULATOR-RELATED"/>
    <property type="match status" value="1"/>
</dbReference>
<dbReference type="GO" id="GO:0003700">
    <property type="term" value="F:DNA-binding transcription factor activity"/>
    <property type="evidence" value="ECO:0007669"/>
    <property type="project" value="InterPro"/>
</dbReference>
<accession>A0A7W3FJJ5</accession>
<dbReference type="PROSITE" id="PS50931">
    <property type="entry name" value="HTH_LYSR"/>
    <property type="match status" value="1"/>
</dbReference>
<dbReference type="SUPFAM" id="SSF46785">
    <property type="entry name" value="Winged helix' DNA-binding domain"/>
    <property type="match status" value="1"/>
</dbReference>
<dbReference type="RefSeq" id="WP_182337907.1">
    <property type="nucleotide sequence ID" value="NZ_JACGXS010000001.1"/>
</dbReference>
<dbReference type="SUPFAM" id="SSF53850">
    <property type="entry name" value="Periplasmic binding protein-like II"/>
    <property type="match status" value="1"/>
</dbReference>
<evidence type="ECO:0000256" key="1">
    <source>
        <dbReference type="ARBA" id="ARBA00009437"/>
    </source>
</evidence>
<organism evidence="6 7">
    <name type="scientific">Stenotrophomonas tumulicola</name>
    <dbReference type="NCBI Taxonomy" id="1685415"/>
    <lineage>
        <taxon>Bacteria</taxon>
        <taxon>Pseudomonadati</taxon>
        <taxon>Pseudomonadota</taxon>
        <taxon>Gammaproteobacteria</taxon>
        <taxon>Lysobacterales</taxon>
        <taxon>Lysobacteraceae</taxon>
        <taxon>Stenotrophomonas</taxon>
    </lineage>
</organism>